<feature type="compositionally biased region" description="Low complexity" evidence="1">
    <location>
        <begin position="27"/>
        <end position="36"/>
    </location>
</feature>
<feature type="compositionally biased region" description="Pro residues" evidence="1">
    <location>
        <begin position="16"/>
        <end position="26"/>
    </location>
</feature>
<feature type="region of interest" description="Disordered" evidence="1">
    <location>
        <begin position="1"/>
        <end position="52"/>
    </location>
</feature>
<evidence type="ECO:0000256" key="1">
    <source>
        <dbReference type="SAM" id="MobiDB-lite"/>
    </source>
</evidence>
<accession>A0A5P2UDK5</accession>
<organism evidence="2 3">
    <name type="scientific">Streptomyces subrutilus</name>
    <dbReference type="NCBI Taxonomy" id="36818"/>
    <lineage>
        <taxon>Bacteria</taxon>
        <taxon>Bacillati</taxon>
        <taxon>Actinomycetota</taxon>
        <taxon>Actinomycetes</taxon>
        <taxon>Kitasatosporales</taxon>
        <taxon>Streptomycetaceae</taxon>
        <taxon>Streptomyces</taxon>
    </lineage>
</organism>
<dbReference type="AlphaFoldDB" id="A0A5P2UDK5"/>
<proteinExistence type="predicted"/>
<dbReference type="Proteomes" id="UP000326831">
    <property type="component" value="Chromosome"/>
</dbReference>
<keyword evidence="3" id="KW-1185">Reference proteome</keyword>
<name>A0A5P2UDK5_9ACTN</name>
<dbReference type="EMBL" id="CP023701">
    <property type="protein sequence ID" value="QEU77302.1"/>
    <property type="molecule type" value="Genomic_DNA"/>
</dbReference>
<reference evidence="2 3" key="1">
    <citation type="submission" date="2017-09" db="EMBL/GenBank/DDBJ databases">
        <authorList>
            <person name="Lee N."/>
            <person name="Cho B.-K."/>
        </authorList>
    </citation>
    <scope>NUCLEOTIDE SEQUENCE [LARGE SCALE GENOMIC DNA]</scope>
    <source>
        <strain evidence="2 3">ATCC 27467</strain>
    </source>
</reference>
<gene>
    <name evidence="2" type="ORF">CP968_02470</name>
</gene>
<evidence type="ECO:0000313" key="3">
    <source>
        <dbReference type="Proteomes" id="UP000326831"/>
    </source>
</evidence>
<protein>
    <submittedName>
        <fullName evidence="2">Uncharacterized protein</fullName>
    </submittedName>
</protein>
<evidence type="ECO:0000313" key="2">
    <source>
        <dbReference type="EMBL" id="QEU77302.1"/>
    </source>
</evidence>
<dbReference type="KEGG" id="ssub:CP968_02470"/>
<sequence>MPPIRPEAPIPTSRPAGPPVGRPPAGRPSARSGRAAPQREARTSAETCCPTPAATATFPEAVRENEEVVPVNAVSTWVLSSGVTVGR</sequence>